<name>A0A8I5UP07_PONAB</name>
<organism evidence="1 2">
    <name type="scientific">Pongo abelii</name>
    <name type="common">Sumatran orangutan</name>
    <name type="synonym">Pongo pygmaeus abelii</name>
    <dbReference type="NCBI Taxonomy" id="9601"/>
    <lineage>
        <taxon>Eukaryota</taxon>
        <taxon>Metazoa</taxon>
        <taxon>Chordata</taxon>
        <taxon>Craniata</taxon>
        <taxon>Vertebrata</taxon>
        <taxon>Euteleostomi</taxon>
        <taxon>Mammalia</taxon>
        <taxon>Eutheria</taxon>
        <taxon>Euarchontoglires</taxon>
        <taxon>Primates</taxon>
        <taxon>Haplorrhini</taxon>
        <taxon>Catarrhini</taxon>
        <taxon>Hominidae</taxon>
        <taxon>Pongo</taxon>
    </lineage>
</organism>
<protein>
    <submittedName>
        <fullName evidence="1">Uncharacterized protein</fullName>
    </submittedName>
</protein>
<sequence length="113" mass="12054">AGEAKGILTDHLFWIFLVIHKTSEDLEADTCLSISLFSPGSGKQIQAAGQLPGPPKSLAPAQRRLRSLTPWGLQTPEHGEPEGIGHLQAAAEAVPLHSTQNLITERDLTVQGS</sequence>
<proteinExistence type="predicted"/>
<dbReference type="Ensembl" id="ENSPPYT00000048016.1">
    <property type="protein sequence ID" value="ENSPPYP00000038418.1"/>
    <property type="gene ID" value="ENSPPYG00000033730.1"/>
</dbReference>
<keyword evidence="2" id="KW-1185">Reference proteome</keyword>
<dbReference type="Proteomes" id="UP000001595">
    <property type="component" value="Chromosome 16"/>
</dbReference>
<evidence type="ECO:0000313" key="1">
    <source>
        <dbReference type="Ensembl" id="ENSPPYP00000038418.1"/>
    </source>
</evidence>
<accession>A0A8I5UP07</accession>
<reference evidence="1 2" key="1">
    <citation type="submission" date="2008-02" db="EMBL/GenBank/DDBJ databases">
        <title>A 6x draft sequence assembly of the Pongo pygmaeus abelii genome.</title>
        <authorList>
            <person name="Wilson R.K."/>
            <person name="Mardis E."/>
        </authorList>
    </citation>
    <scope>NUCLEOTIDE SEQUENCE [LARGE SCALE GENOMIC DNA]</scope>
</reference>
<reference evidence="1" key="2">
    <citation type="submission" date="2025-08" db="UniProtKB">
        <authorList>
            <consortium name="Ensembl"/>
        </authorList>
    </citation>
    <scope>IDENTIFICATION</scope>
</reference>
<dbReference type="GeneTree" id="ENSGT00490000044551"/>
<reference evidence="1" key="3">
    <citation type="submission" date="2025-09" db="UniProtKB">
        <authorList>
            <consortium name="Ensembl"/>
        </authorList>
    </citation>
    <scope>IDENTIFICATION</scope>
</reference>
<dbReference type="AlphaFoldDB" id="A0A8I5UP07"/>
<evidence type="ECO:0000313" key="2">
    <source>
        <dbReference type="Proteomes" id="UP000001595"/>
    </source>
</evidence>